<sequence length="163" mass="18854">MEMVSLKRQDFANHPPYFLEESVALASSSLLTNIDLNQTMGAGDMLDIRVKRVYASPAEDDGWRVLVDRLWPRGLAKDKAHWHVWYPELAPSPELRRWFQHDPARFQAFQQRYLLELNAEPVQQRLSELRARASLGPVTLLFAARDETHNHAVVLRDRLLGKV</sequence>
<comment type="caution">
    <text evidence="1">The sequence shown here is derived from an EMBL/GenBank/DDBJ whole genome shotgun (WGS) entry which is preliminary data.</text>
</comment>
<protein>
    <recommendedName>
        <fullName evidence="3">DUF488 family protein</fullName>
    </recommendedName>
</protein>
<keyword evidence="2" id="KW-1185">Reference proteome</keyword>
<proteinExistence type="predicted"/>
<organism evidence="1 2">
    <name type="scientific">Alicyclobacillus cellulosilyticus</name>
    <dbReference type="NCBI Taxonomy" id="1003997"/>
    <lineage>
        <taxon>Bacteria</taxon>
        <taxon>Bacillati</taxon>
        <taxon>Bacillota</taxon>
        <taxon>Bacilli</taxon>
        <taxon>Bacillales</taxon>
        <taxon>Alicyclobacillaceae</taxon>
        <taxon>Alicyclobacillus</taxon>
    </lineage>
</organism>
<dbReference type="PANTHER" id="PTHR36849">
    <property type="entry name" value="CYTOPLASMIC PROTEIN-RELATED"/>
    <property type="match status" value="1"/>
</dbReference>
<evidence type="ECO:0000313" key="2">
    <source>
        <dbReference type="Proteomes" id="UP000637695"/>
    </source>
</evidence>
<dbReference type="EMBL" id="BMOY01000022">
    <property type="protein sequence ID" value="GGJ07231.1"/>
    <property type="molecule type" value="Genomic_DNA"/>
</dbReference>
<gene>
    <name evidence="1" type="ORF">GCM10010885_15450</name>
</gene>
<reference evidence="1" key="1">
    <citation type="journal article" date="2014" name="Int. J. Syst. Evol. Microbiol.">
        <title>Complete genome sequence of Corynebacterium casei LMG S-19264T (=DSM 44701T), isolated from a smear-ripened cheese.</title>
        <authorList>
            <consortium name="US DOE Joint Genome Institute (JGI-PGF)"/>
            <person name="Walter F."/>
            <person name="Albersmeier A."/>
            <person name="Kalinowski J."/>
            <person name="Ruckert C."/>
        </authorList>
    </citation>
    <scope>NUCLEOTIDE SEQUENCE</scope>
    <source>
        <strain evidence="1">JCM 18487</strain>
    </source>
</reference>
<dbReference type="Proteomes" id="UP000637695">
    <property type="component" value="Unassembled WGS sequence"/>
</dbReference>
<evidence type="ECO:0000313" key="1">
    <source>
        <dbReference type="EMBL" id="GGJ07231.1"/>
    </source>
</evidence>
<dbReference type="PANTHER" id="PTHR36849:SF1">
    <property type="entry name" value="CYTOPLASMIC PROTEIN"/>
    <property type="match status" value="1"/>
</dbReference>
<evidence type="ECO:0008006" key="3">
    <source>
        <dbReference type="Google" id="ProtNLM"/>
    </source>
</evidence>
<dbReference type="Pfam" id="PF22752">
    <property type="entry name" value="DUF488-N3i"/>
    <property type="match status" value="1"/>
</dbReference>
<accession>A0A917KCZ5</accession>
<reference evidence="1" key="2">
    <citation type="submission" date="2020-09" db="EMBL/GenBank/DDBJ databases">
        <authorList>
            <person name="Sun Q."/>
            <person name="Ohkuma M."/>
        </authorList>
    </citation>
    <scope>NUCLEOTIDE SEQUENCE</scope>
    <source>
        <strain evidence="1">JCM 18487</strain>
    </source>
</reference>
<dbReference type="InterPro" id="IPR052552">
    <property type="entry name" value="YeaO-like"/>
</dbReference>
<name>A0A917KCZ5_9BACL</name>
<dbReference type="AlphaFoldDB" id="A0A917KCZ5"/>